<keyword evidence="2" id="KW-0496">Mitochondrion</keyword>
<name>K9IWU1_DESRO</name>
<evidence type="ECO:0000313" key="6">
    <source>
        <dbReference type="EMBL" id="JAA45711.1"/>
    </source>
</evidence>
<dbReference type="PANTHER" id="PTHR32035">
    <property type="entry name" value="AURORA KINASE A-INTERACTING PROTEIN"/>
    <property type="match status" value="1"/>
</dbReference>
<dbReference type="SMART" id="SM01155">
    <property type="entry name" value="DUF1713"/>
    <property type="match status" value="1"/>
</dbReference>
<dbReference type="EMBL" id="GABZ01007814">
    <property type="protein sequence ID" value="JAA45711.1"/>
    <property type="molecule type" value="mRNA"/>
</dbReference>
<sequence>MPSACTCVLASLSTWGRRHPPTMFLSSLTSQLLRVVPRAGLSLPWPVSALLRSPVCRSCYSTQPTGPSPAAVLPSKGVPLELEEMLVPRKMSVSPLESWLTAHYLLPRRGAGAPGTVAPTQFYKCPPSQVGEGAEQGGEGIQNVPSMQCKNVLKIRRRKMNHHKYRKLVKRTRFLRRKVREGRLKRKQIKFERDLRRIWLKAGLKEAPAGWQTPKIYLKAK</sequence>
<proteinExistence type="evidence at transcript level"/>
<dbReference type="Pfam" id="PF08213">
    <property type="entry name" value="COX24_C"/>
    <property type="match status" value="1"/>
</dbReference>
<evidence type="ECO:0000256" key="3">
    <source>
        <dbReference type="ARBA" id="ARBA00035647"/>
    </source>
</evidence>
<dbReference type="PANTHER" id="PTHR32035:SF3">
    <property type="entry name" value="SMALL RIBOSOMAL SUBUNIT PROTEIN MS38"/>
    <property type="match status" value="1"/>
</dbReference>
<comment type="subcellular location">
    <subcellularLocation>
        <location evidence="1">Mitochondrion</location>
    </subcellularLocation>
</comment>
<dbReference type="AlphaFoldDB" id="K9IWU1"/>
<evidence type="ECO:0000256" key="1">
    <source>
        <dbReference type="ARBA" id="ARBA00004173"/>
    </source>
</evidence>
<dbReference type="GO" id="GO:0016301">
    <property type="term" value="F:kinase activity"/>
    <property type="evidence" value="ECO:0007669"/>
    <property type="project" value="UniProtKB-KW"/>
</dbReference>
<reference evidence="6" key="1">
    <citation type="submission" date="2012-11" db="EMBL/GenBank/DDBJ databases">
        <title>The Vampirome: Transcriptome and Proteome Analysis of the Submandibular and Accessory Glands of the Vampire Bat and Vector of Human Rabies, Desmodus rotundus.</title>
        <authorList>
            <person name="Francischetti I.M.B."/>
            <person name="Assumpcao T.C.F."/>
            <person name="Ma D."/>
            <person name="Vicente E.C."/>
            <person name="Ribeiro J.M.C."/>
        </authorList>
    </citation>
    <scope>NUCLEOTIDE SEQUENCE</scope>
    <source>
        <tissue evidence="6">Salivary gland</tissue>
    </source>
</reference>
<organism evidence="6">
    <name type="scientific">Desmodus rotundus</name>
    <name type="common">Vampire bat</name>
    <dbReference type="NCBI Taxonomy" id="9430"/>
    <lineage>
        <taxon>Eukaryota</taxon>
        <taxon>Metazoa</taxon>
        <taxon>Chordata</taxon>
        <taxon>Craniata</taxon>
        <taxon>Vertebrata</taxon>
        <taxon>Euteleostomi</taxon>
        <taxon>Mammalia</taxon>
        <taxon>Eutheria</taxon>
        <taxon>Laurasiatheria</taxon>
        <taxon>Chiroptera</taxon>
        <taxon>Yangochiroptera</taxon>
        <taxon>Phyllostomidae</taxon>
        <taxon>Desmodontinae</taxon>
        <taxon>Desmodus</taxon>
    </lineage>
</organism>
<comment type="similarity">
    <text evidence="3">Belongs to the mitochondrion-specific ribosomal protein mS38 family.</text>
</comment>
<keyword evidence="6" id="KW-0808">Transferase</keyword>
<evidence type="ECO:0000259" key="5">
    <source>
        <dbReference type="SMART" id="SM01155"/>
    </source>
</evidence>
<evidence type="ECO:0000256" key="2">
    <source>
        <dbReference type="ARBA" id="ARBA00023128"/>
    </source>
</evidence>
<keyword evidence="6" id="KW-0418">Kinase</keyword>
<evidence type="ECO:0000256" key="4">
    <source>
        <dbReference type="ARBA" id="ARBA00035682"/>
    </source>
</evidence>
<protein>
    <recommendedName>
        <fullName evidence="4">Small ribosomal subunit protein mS38</fullName>
    </recommendedName>
</protein>
<dbReference type="InterPro" id="IPR013177">
    <property type="entry name" value="Ribosomal_mS38_C"/>
</dbReference>
<accession>K9IWU1</accession>
<dbReference type="CDD" id="cd23699">
    <property type="entry name" value="At5g63150_CTD"/>
    <property type="match status" value="1"/>
</dbReference>
<dbReference type="GO" id="GO:0005739">
    <property type="term" value="C:mitochondrion"/>
    <property type="evidence" value="ECO:0007669"/>
    <property type="project" value="UniProtKB-SubCell"/>
</dbReference>
<feature type="domain" description="Ribosomal protein mS38 C-terminal" evidence="5">
    <location>
        <begin position="148"/>
        <end position="181"/>
    </location>
</feature>